<dbReference type="SUPFAM" id="SSF53474">
    <property type="entry name" value="alpha/beta-Hydrolases"/>
    <property type="match status" value="1"/>
</dbReference>
<evidence type="ECO:0000256" key="1">
    <source>
        <dbReference type="SAM" id="SignalP"/>
    </source>
</evidence>
<dbReference type="Proteomes" id="UP000326464">
    <property type="component" value="Unassembled WGS sequence"/>
</dbReference>
<evidence type="ECO:0000313" key="2">
    <source>
        <dbReference type="EMBL" id="MPY11502.1"/>
    </source>
</evidence>
<sequence>MAQQHLPTFTRRLVASLAIAAVALSPALPASAAPGPAAGTSAEAPSAAAAVDLDLSGTWKFATGDDPAFAAPGFDDSAWTDLQVPQTDGAPQFADYDGFGWYRLTFELPAGAEGQNLVASLGFLDDVDEAFLNGVKIGGSGSMPPNAQSQWFEQRLYPVPAEAPVFGGTNTLAVRLYDMSGGGGWYQGPVGLFSKDALREQVYGISGSPADAATTAWVTGLLGRQAAALAAGDAEAYLATLSDGYFHDGRDRERREREIRGWLAESGTLTVDDGGVEIIRSDDGRLLVDTNRTISGTRDGVPFAFQPRTQEFLTLDAATRTESGNQSRFFRDFVESGLEDARREYVTYLPPSYLENPNREYPVVYLLHGVNGGSREWEPRDFGARLDELYTTGGLEESIVIMPDGESLWYVDNQGGTPWRSMFVDELIPQVDAEYRTLADREFRGLSGVSMGGFGAYSIGLAHPELFSSLASHMGALSLAPAVVGVTSPGGPAGQSASPLADVAARTTEQLSRYAFFYDACEEDDYRFDNAVRSLDTLLDAKGIDHASAVYPEGRHNDDCWVPRIADSFGLHSDHVREVLGADTTAPTVSAALDPATRTVVVDADDETGISRIEYSVNRNNGSFTEYEGPIAIGDRAATVYVRAIDAAGNVSGVVKEKVLPTRAQGGKR</sequence>
<keyword evidence="1" id="KW-0732">Signal</keyword>
<dbReference type="InterPro" id="IPR008979">
    <property type="entry name" value="Galactose-bd-like_sf"/>
</dbReference>
<name>A0A7X1TP64_9MICC</name>
<dbReference type="InterPro" id="IPR029058">
    <property type="entry name" value="AB_hydrolase_fold"/>
</dbReference>
<gene>
    <name evidence="2" type="ORF">FNH21_12385</name>
</gene>
<dbReference type="RefSeq" id="WP_152816158.1">
    <property type="nucleotide sequence ID" value="NZ_VJXX01000004.1"/>
</dbReference>
<evidence type="ECO:0000313" key="3">
    <source>
        <dbReference type="Proteomes" id="UP000326464"/>
    </source>
</evidence>
<dbReference type="OrthoDB" id="6402258at2"/>
<proteinExistence type="predicted"/>
<dbReference type="Gene3D" id="3.40.50.1820">
    <property type="entry name" value="alpha/beta hydrolase"/>
    <property type="match status" value="1"/>
</dbReference>
<organism evidence="2 3">
    <name type="scientific">Arthrobacter bussei</name>
    <dbReference type="NCBI Taxonomy" id="2594179"/>
    <lineage>
        <taxon>Bacteria</taxon>
        <taxon>Bacillati</taxon>
        <taxon>Actinomycetota</taxon>
        <taxon>Actinomycetes</taxon>
        <taxon>Micrococcales</taxon>
        <taxon>Micrococcaceae</taxon>
        <taxon>Arthrobacter</taxon>
    </lineage>
</organism>
<protein>
    <recommendedName>
        <fullName evidence="4">Trehalose O-mycolyltransferase</fullName>
    </recommendedName>
</protein>
<feature type="chain" id="PRO_5030732533" description="Trehalose O-mycolyltransferase" evidence="1">
    <location>
        <begin position="33"/>
        <end position="669"/>
    </location>
</feature>
<dbReference type="SUPFAM" id="SSF49785">
    <property type="entry name" value="Galactose-binding domain-like"/>
    <property type="match status" value="1"/>
</dbReference>
<dbReference type="InterPro" id="IPR050583">
    <property type="entry name" value="Mycobacterial_A85_antigen"/>
</dbReference>
<dbReference type="InterPro" id="IPR000801">
    <property type="entry name" value="Esterase-like"/>
</dbReference>
<dbReference type="Gene3D" id="2.60.120.260">
    <property type="entry name" value="Galactose-binding domain-like"/>
    <property type="match status" value="1"/>
</dbReference>
<feature type="signal peptide" evidence="1">
    <location>
        <begin position="1"/>
        <end position="32"/>
    </location>
</feature>
<accession>A0A7X1TP64</accession>
<dbReference type="AlphaFoldDB" id="A0A7X1TP64"/>
<keyword evidence="3" id="KW-1185">Reference proteome</keyword>
<dbReference type="GO" id="GO:0016747">
    <property type="term" value="F:acyltransferase activity, transferring groups other than amino-acyl groups"/>
    <property type="evidence" value="ECO:0007669"/>
    <property type="project" value="TreeGrafter"/>
</dbReference>
<comment type="caution">
    <text evidence="2">The sequence shown here is derived from an EMBL/GenBank/DDBJ whole genome shotgun (WGS) entry which is preliminary data.</text>
</comment>
<dbReference type="PANTHER" id="PTHR48098">
    <property type="entry name" value="ENTEROCHELIN ESTERASE-RELATED"/>
    <property type="match status" value="1"/>
</dbReference>
<evidence type="ECO:0008006" key="4">
    <source>
        <dbReference type="Google" id="ProtNLM"/>
    </source>
</evidence>
<reference evidence="3" key="1">
    <citation type="submission" date="2019-07" db="EMBL/GenBank/DDBJ databases">
        <title>Arthrobacter KR32 sp. nov., isolated from mountain cheese made of cows milk.</title>
        <authorList>
            <person name="Flegler A."/>
        </authorList>
    </citation>
    <scope>NUCLEOTIDE SEQUENCE [LARGE SCALE GENOMIC DNA]</scope>
    <source>
        <strain evidence="3">KR32</strain>
    </source>
</reference>
<dbReference type="EMBL" id="VJXX01000004">
    <property type="protein sequence ID" value="MPY11502.1"/>
    <property type="molecule type" value="Genomic_DNA"/>
</dbReference>
<dbReference type="Pfam" id="PF00756">
    <property type="entry name" value="Esterase"/>
    <property type="match status" value="1"/>
</dbReference>
<dbReference type="PANTHER" id="PTHR48098:SF1">
    <property type="entry name" value="DIACYLGLYCEROL ACYLTRANSFERASE_MYCOLYLTRANSFERASE AG85A"/>
    <property type="match status" value="1"/>
</dbReference>